<comment type="caution">
    <text evidence="3">The sequence shown here is derived from an EMBL/GenBank/DDBJ whole genome shotgun (WGS) entry which is preliminary data.</text>
</comment>
<gene>
    <name evidence="3" type="ORF">LCGC14_2206590</name>
</gene>
<reference evidence="3" key="1">
    <citation type="journal article" date="2015" name="Nature">
        <title>Complex archaea that bridge the gap between prokaryotes and eukaryotes.</title>
        <authorList>
            <person name="Spang A."/>
            <person name="Saw J.H."/>
            <person name="Jorgensen S.L."/>
            <person name="Zaremba-Niedzwiedzka K."/>
            <person name="Martijn J."/>
            <person name="Lind A.E."/>
            <person name="van Eijk R."/>
            <person name="Schleper C."/>
            <person name="Guy L."/>
            <person name="Ettema T.J."/>
        </authorList>
    </citation>
    <scope>NUCLEOTIDE SEQUENCE</scope>
</reference>
<proteinExistence type="predicted"/>
<keyword evidence="1" id="KW-0175">Coiled coil</keyword>
<accession>A0A0F9GAZ7</accession>
<dbReference type="AlphaFoldDB" id="A0A0F9GAZ7"/>
<name>A0A0F9GAZ7_9ZZZZ</name>
<feature type="region of interest" description="Disordered" evidence="2">
    <location>
        <begin position="71"/>
        <end position="165"/>
    </location>
</feature>
<evidence type="ECO:0000313" key="3">
    <source>
        <dbReference type="EMBL" id="KKL60312.1"/>
    </source>
</evidence>
<evidence type="ECO:0000256" key="2">
    <source>
        <dbReference type="SAM" id="MobiDB-lite"/>
    </source>
</evidence>
<organism evidence="3">
    <name type="scientific">marine sediment metagenome</name>
    <dbReference type="NCBI Taxonomy" id="412755"/>
    <lineage>
        <taxon>unclassified sequences</taxon>
        <taxon>metagenomes</taxon>
        <taxon>ecological metagenomes</taxon>
    </lineage>
</organism>
<evidence type="ECO:0000256" key="1">
    <source>
        <dbReference type="SAM" id="Coils"/>
    </source>
</evidence>
<dbReference type="EMBL" id="LAZR01029192">
    <property type="protein sequence ID" value="KKL60312.1"/>
    <property type="molecule type" value="Genomic_DNA"/>
</dbReference>
<protein>
    <submittedName>
        <fullName evidence="3">Uncharacterized protein</fullName>
    </submittedName>
</protein>
<sequence>MTALPSTLGALSPDNTLLQLQAILEKMNREQQQYQQAAARAALQADMMEMNPSLARPFPGAETPIRRANLAGQIDPSSQGRMASGVERGGPPTGPQFNPQTGLTDYLPPHPSMPTMSLPPPSAPAPSTLGPEWGKTRQLTDSEEDRRKGAQDRELESQKHRIFTEGPAIAARKQARQDELDERQLRVAARGMGKSALGLTSERQAMKGEPVGLAGLMEMFGPEAGPTAAMIDPRFLRAQAAAQIGAGAMGVPGADAPAIFSAANRMMDPNAAAVQEPVELVKQAYAMAEGDPIEFERQLMLTGLAPAEIEQWGVKLFGEDWATRNREFLEGWGSPGGTRGGAALGPFNNPIGTAKQTLKKGSLDFLNPF</sequence>
<feature type="coiled-coil region" evidence="1">
    <location>
        <begin position="17"/>
        <end position="44"/>
    </location>
</feature>
<feature type="compositionally biased region" description="Basic and acidic residues" evidence="2">
    <location>
        <begin position="134"/>
        <end position="163"/>
    </location>
</feature>
<feature type="compositionally biased region" description="Pro residues" evidence="2">
    <location>
        <begin position="108"/>
        <end position="124"/>
    </location>
</feature>